<protein>
    <submittedName>
        <fullName evidence="2">Uncharacterized protein</fullName>
    </submittedName>
</protein>
<evidence type="ECO:0000313" key="2">
    <source>
        <dbReference type="EMBL" id="RMO39724.1"/>
    </source>
</evidence>
<reference evidence="1" key="1">
    <citation type="submission" date="2015-07" db="EMBL/GenBank/DDBJ databases">
        <authorList>
            <person name="O'Brien H.E."/>
            <person name="Thakur S."/>
            <person name="Gong Y."/>
            <person name="Wang P.W."/>
            <person name="Guttman D.S."/>
        </authorList>
    </citation>
    <scope>NUCLEOTIDE SEQUENCE</scope>
    <source>
        <strain evidence="1">BR1</strain>
    </source>
</reference>
<dbReference type="Proteomes" id="UP000037836">
    <property type="component" value="Unassembled WGS sequence"/>
</dbReference>
<sequence>MTICHRHTGGFGIENYRPRGRQVVNHDAIPFLKAINHCTTEQVSVQQDEK</sequence>
<gene>
    <name evidence="1" type="ORF">AC496_5019</name>
    <name evidence="2" type="ORF">ALQ41_102658</name>
</gene>
<evidence type="ECO:0000313" key="4">
    <source>
        <dbReference type="Proteomes" id="UP000280599"/>
    </source>
</evidence>
<reference evidence="2 4" key="3">
    <citation type="submission" date="2018-08" db="EMBL/GenBank/DDBJ databases">
        <title>Recombination of ecologically and evolutionarily significant loci maintains genetic cohesion in the Pseudomonas syringae species complex.</title>
        <authorList>
            <person name="Dillon M."/>
            <person name="Thakur S."/>
            <person name="Almeida R.N.D."/>
            <person name="Weir B.S."/>
            <person name="Guttman D.S."/>
        </authorList>
    </citation>
    <scope>NUCLEOTIDE SEQUENCE [LARGE SCALE GENOMIC DNA]</scope>
    <source>
        <strain evidence="2 4">ICMP 867</strain>
    </source>
</reference>
<dbReference type="Proteomes" id="UP000280599">
    <property type="component" value="Unassembled WGS sequence"/>
</dbReference>
<proteinExistence type="predicted"/>
<evidence type="ECO:0000313" key="3">
    <source>
        <dbReference type="Proteomes" id="UP000037836"/>
    </source>
</evidence>
<organism evidence="2 4">
    <name type="scientific">Pseudomonas savastanoi pv. glycinea</name>
    <name type="common">Pseudomonas syringae pv. glycinea</name>
    <dbReference type="NCBI Taxonomy" id="318"/>
    <lineage>
        <taxon>Bacteria</taxon>
        <taxon>Pseudomonadati</taxon>
        <taxon>Pseudomonadota</taxon>
        <taxon>Gammaproteobacteria</taxon>
        <taxon>Pseudomonadales</taxon>
        <taxon>Pseudomonadaceae</taxon>
        <taxon>Pseudomonas</taxon>
    </lineage>
</organism>
<dbReference type="AlphaFoldDB" id="A0A3M3V2H5"/>
<dbReference type="EMBL" id="RBPT01000409">
    <property type="protein sequence ID" value="RMO39724.1"/>
    <property type="molecule type" value="Genomic_DNA"/>
</dbReference>
<comment type="caution">
    <text evidence="2">The sequence shown here is derived from an EMBL/GenBank/DDBJ whole genome shotgun (WGS) entry which is preliminary data.</text>
</comment>
<evidence type="ECO:0000313" key="1">
    <source>
        <dbReference type="EMBL" id="KPC40460.1"/>
    </source>
</evidence>
<accession>A0A3M3V2H5</accession>
<keyword evidence="3" id="KW-1185">Reference proteome</keyword>
<reference evidence="1 3" key="2">
    <citation type="submission" date="2015-10" db="EMBL/GenBank/DDBJ databases">
        <title>Comparative genomics and high-throughput reverse genetic screens identify a new phytobacterial MAMP and an Arabidopsis receptor required for immune elicitation.</title>
        <authorList>
            <person name="Mott G.A."/>
            <person name="Thakur S."/>
            <person name="Wang P.W."/>
            <person name="Desveaux D."/>
            <person name="Guttman D.S."/>
        </authorList>
    </citation>
    <scope>NUCLEOTIDE SEQUENCE [LARGE SCALE GENOMIC DNA]</scope>
    <source>
        <strain evidence="1 3">BR1</strain>
    </source>
</reference>
<dbReference type="EMBL" id="LGLO01000089">
    <property type="protein sequence ID" value="KPC40460.1"/>
    <property type="molecule type" value="Genomic_DNA"/>
</dbReference>
<name>A0A3M3V2H5_PSESG</name>